<accession>A0A2S6N9I6</accession>
<dbReference type="OrthoDB" id="9805247at2"/>
<dbReference type="PANTHER" id="PTHR39166:SF1">
    <property type="entry name" value="BLL1166 PROTEIN"/>
    <property type="match status" value="1"/>
</dbReference>
<dbReference type="EMBL" id="NHSJ01000061">
    <property type="protein sequence ID" value="PPQ31270.1"/>
    <property type="molecule type" value="Genomic_DNA"/>
</dbReference>
<protein>
    <recommendedName>
        <fullName evidence="3">Nitrate reductase</fullName>
    </recommendedName>
</protein>
<reference evidence="1 2" key="1">
    <citation type="journal article" date="2018" name="Arch. Microbiol.">
        <title>New insights into the metabolic potential of the phototrophic purple bacterium Rhodopila globiformis DSM 161(T) from its draft genome sequence and evidence for a vanadium-dependent nitrogenase.</title>
        <authorList>
            <person name="Imhoff J.F."/>
            <person name="Rahn T."/>
            <person name="Kunzel S."/>
            <person name="Neulinger S.C."/>
        </authorList>
    </citation>
    <scope>NUCLEOTIDE SEQUENCE [LARGE SCALE GENOMIC DNA]</scope>
    <source>
        <strain evidence="1 2">DSM 16996</strain>
    </source>
</reference>
<comment type="caution">
    <text evidence="1">The sequence shown here is derived from an EMBL/GenBank/DDBJ whole genome shotgun (WGS) entry which is preliminary data.</text>
</comment>
<evidence type="ECO:0000313" key="2">
    <source>
        <dbReference type="Proteomes" id="UP000239089"/>
    </source>
</evidence>
<sequence>MCNAEADLRRLTAILVADPARWRALQTVSALSPTTCWIGAGFVRNAVWANLHGSPSPVEAADVDVVHYSPEAAAALDTAVETSLTRQAPAYRWSVKNQALMAARNGDCPYCSLEEALRHWPETATAVAVRLDHGKLSLCAPYGLEDLFDLVLRPTPDFRATKAAPFERRLNEKQWLTLWPRLRRRDA</sequence>
<gene>
    <name evidence="1" type="ORF">CCR94_09825</name>
</gene>
<proteinExistence type="predicted"/>
<dbReference type="InterPro" id="IPR009267">
    <property type="entry name" value="NTP_transf_6"/>
</dbReference>
<evidence type="ECO:0008006" key="3">
    <source>
        <dbReference type="Google" id="ProtNLM"/>
    </source>
</evidence>
<dbReference type="Proteomes" id="UP000239089">
    <property type="component" value="Unassembled WGS sequence"/>
</dbReference>
<name>A0A2S6N9I6_9HYPH</name>
<organism evidence="1 2">
    <name type="scientific">Rhodoblastus sphagnicola</name>
    <dbReference type="NCBI Taxonomy" id="333368"/>
    <lineage>
        <taxon>Bacteria</taxon>
        <taxon>Pseudomonadati</taxon>
        <taxon>Pseudomonadota</taxon>
        <taxon>Alphaproteobacteria</taxon>
        <taxon>Hyphomicrobiales</taxon>
        <taxon>Rhodoblastaceae</taxon>
        <taxon>Rhodoblastus</taxon>
    </lineage>
</organism>
<keyword evidence="2" id="KW-1185">Reference proteome</keyword>
<evidence type="ECO:0000313" key="1">
    <source>
        <dbReference type="EMBL" id="PPQ31270.1"/>
    </source>
</evidence>
<dbReference type="AlphaFoldDB" id="A0A2S6N9I6"/>
<dbReference type="Pfam" id="PF06042">
    <property type="entry name" value="NTP_transf_6"/>
    <property type="match status" value="1"/>
</dbReference>
<dbReference type="PANTHER" id="PTHR39166">
    <property type="entry name" value="BLL1166 PROTEIN"/>
    <property type="match status" value="1"/>
</dbReference>